<protein>
    <recommendedName>
        <fullName evidence="3">Delta-60 repeat domain-containing protein</fullName>
    </recommendedName>
</protein>
<reference evidence="1 2" key="1">
    <citation type="submission" date="2020-06" db="EMBL/GenBank/DDBJ databases">
        <title>Pseudomonas eucalypticola sp. nov., an endophyte of Eucalyptus dunnii leaves with biocontrol ability of eucalyptus leaf blight.</title>
        <authorList>
            <person name="Liu Y."/>
            <person name="Song Z."/>
            <person name="Zeng H."/>
            <person name="Lu M."/>
            <person name="Wang X."/>
            <person name="Lian X."/>
            <person name="Zhang Q."/>
        </authorList>
    </citation>
    <scope>NUCLEOTIDE SEQUENCE [LARGE SCALE GENOMIC DNA]</scope>
    <source>
        <strain evidence="1 2">NP-1</strain>
    </source>
</reference>
<dbReference type="InterPro" id="IPR013431">
    <property type="entry name" value="Delta_60_rpt"/>
</dbReference>
<dbReference type="Proteomes" id="UP000509568">
    <property type="component" value="Chromosome"/>
</dbReference>
<dbReference type="SUPFAM" id="SSF63829">
    <property type="entry name" value="Calcium-dependent phosphotriesterase"/>
    <property type="match status" value="1"/>
</dbReference>
<evidence type="ECO:0008006" key="3">
    <source>
        <dbReference type="Google" id="ProtNLM"/>
    </source>
</evidence>
<gene>
    <name evidence="1" type="ORF">HWQ56_23710</name>
</gene>
<dbReference type="EMBL" id="CP056030">
    <property type="protein sequence ID" value="QKZ06619.1"/>
    <property type="molecule type" value="Genomic_DNA"/>
</dbReference>
<accession>A0A7D5D964</accession>
<evidence type="ECO:0000313" key="2">
    <source>
        <dbReference type="Proteomes" id="UP000509568"/>
    </source>
</evidence>
<dbReference type="NCBIfam" id="TIGR02608">
    <property type="entry name" value="delta_60_rpt"/>
    <property type="match status" value="5"/>
</dbReference>
<proteinExistence type="predicted"/>
<keyword evidence="2" id="KW-1185">Reference proteome</keyword>
<dbReference type="KEGG" id="pez:HWQ56_23710"/>
<dbReference type="RefSeq" id="WP_176571924.1">
    <property type="nucleotide sequence ID" value="NZ_CP056030.1"/>
</dbReference>
<dbReference type="Pfam" id="PF17164">
    <property type="entry name" value="DUF5122"/>
    <property type="match status" value="3"/>
</dbReference>
<evidence type="ECO:0000313" key="1">
    <source>
        <dbReference type="EMBL" id="QKZ06619.1"/>
    </source>
</evidence>
<organism evidence="1 2">
    <name type="scientific">Pseudomonas eucalypticola</name>
    <dbReference type="NCBI Taxonomy" id="2599595"/>
    <lineage>
        <taxon>Bacteria</taxon>
        <taxon>Pseudomonadati</taxon>
        <taxon>Pseudomonadota</taxon>
        <taxon>Gammaproteobacteria</taxon>
        <taxon>Pseudomonadales</taxon>
        <taxon>Pseudomonadaceae</taxon>
        <taxon>Pseudomonas</taxon>
    </lineage>
</organism>
<dbReference type="AlphaFoldDB" id="A0A7D5D964"/>
<name>A0A7D5D964_9PSED</name>
<dbReference type="Gene3D" id="2.80.10.50">
    <property type="match status" value="2"/>
</dbReference>
<sequence length="403" mass="42137">MTLHPHDPAPRAAGQLDVGFGNAGITTLAIDYAEAITRDTHDRILVAGQAQGGFRLTRLNPDGTPDVTFGQGGVADGSFGPENISQVPSGLAVSQDKILVIGSHGSTSEQGHPAAARFHQNGARDTSFGDGGGRVYRLLEGRSTAPTLQALSVVDSPAGAGSQLHWAEDGSVVFSYLGFGVYRNQGLLIKITDTGELDSGFADNGFVQFTVENLPTDVRGLVVKPNGHIVVAGTAGDNPYFSAYTPDGLVDRTFGVDGTHVSPTPGRLRGLALQANGGVVGVGYTGSEGLVVALDGEGQPNATFNNGDPLRLKPQFEPLMLLDVQVRLDNLLVIGGNTSSRFGVLYRLKPTGEPDPSFNGTGFVGRVGEMLKNINVQDDSKILVTTGYAPEVTVRRYLGAIAT</sequence>